<keyword evidence="3" id="KW-1185">Reference proteome</keyword>
<name>A0A8T0T0E4_PANVG</name>
<evidence type="ECO:0000256" key="1">
    <source>
        <dbReference type="SAM" id="MobiDB-lite"/>
    </source>
</evidence>
<reference evidence="2" key="1">
    <citation type="submission" date="2020-05" db="EMBL/GenBank/DDBJ databases">
        <title>WGS assembly of Panicum virgatum.</title>
        <authorList>
            <person name="Lovell J.T."/>
            <person name="Jenkins J."/>
            <person name="Shu S."/>
            <person name="Juenger T.E."/>
            <person name="Schmutz J."/>
        </authorList>
    </citation>
    <scope>NUCLEOTIDE SEQUENCE</scope>
    <source>
        <strain evidence="2">AP13</strain>
    </source>
</reference>
<proteinExistence type="predicted"/>
<gene>
    <name evidence="2" type="ORF">PVAP13_4NG013200</name>
</gene>
<sequence length="118" mass="13317">MNWPVCPCPCRLDRNSSVFFSPLLVSNEQHRRPPAGETEHRRPECCWPCSQSPRRDLHREAWQRRAECRGAPRDAPPPRRHRASGAVGQATSAIAAPLTAPLSTPFRLLAWTPEKMAN</sequence>
<dbReference type="AlphaFoldDB" id="A0A8T0T0E4"/>
<protein>
    <submittedName>
        <fullName evidence="2">Uncharacterized protein</fullName>
    </submittedName>
</protein>
<feature type="region of interest" description="Disordered" evidence="1">
    <location>
        <begin position="68"/>
        <end position="90"/>
    </location>
</feature>
<dbReference type="EMBL" id="CM029044">
    <property type="protein sequence ID" value="KAG2603807.1"/>
    <property type="molecule type" value="Genomic_DNA"/>
</dbReference>
<dbReference type="Proteomes" id="UP000823388">
    <property type="component" value="Chromosome 4N"/>
</dbReference>
<evidence type="ECO:0000313" key="3">
    <source>
        <dbReference type="Proteomes" id="UP000823388"/>
    </source>
</evidence>
<accession>A0A8T0T0E4</accession>
<comment type="caution">
    <text evidence="2">The sequence shown here is derived from an EMBL/GenBank/DDBJ whole genome shotgun (WGS) entry which is preliminary data.</text>
</comment>
<organism evidence="2 3">
    <name type="scientific">Panicum virgatum</name>
    <name type="common">Blackwell switchgrass</name>
    <dbReference type="NCBI Taxonomy" id="38727"/>
    <lineage>
        <taxon>Eukaryota</taxon>
        <taxon>Viridiplantae</taxon>
        <taxon>Streptophyta</taxon>
        <taxon>Embryophyta</taxon>
        <taxon>Tracheophyta</taxon>
        <taxon>Spermatophyta</taxon>
        <taxon>Magnoliopsida</taxon>
        <taxon>Liliopsida</taxon>
        <taxon>Poales</taxon>
        <taxon>Poaceae</taxon>
        <taxon>PACMAD clade</taxon>
        <taxon>Panicoideae</taxon>
        <taxon>Panicodae</taxon>
        <taxon>Paniceae</taxon>
        <taxon>Panicinae</taxon>
        <taxon>Panicum</taxon>
        <taxon>Panicum sect. Hiantes</taxon>
    </lineage>
</organism>
<evidence type="ECO:0000313" key="2">
    <source>
        <dbReference type="EMBL" id="KAG2603807.1"/>
    </source>
</evidence>